<sequence length="45" mass="5482">MPETVDVKVMSDDEFLNKYKGTFKKERHQFKNYYKDCKQKHNGLL</sequence>
<proteinExistence type="predicted"/>
<evidence type="ECO:0000313" key="3">
    <source>
        <dbReference type="Proteomes" id="UP000194131"/>
    </source>
</evidence>
<evidence type="ECO:0000313" key="2">
    <source>
        <dbReference type="EMBL" id="PJN67504.1"/>
    </source>
</evidence>
<dbReference type="RefSeq" id="WP_002185711.1">
    <property type="nucleotide sequence ID" value="NZ_CP035965.1"/>
</dbReference>
<evidence type="ECO:0000313" key="4">
    <source>
        <dbReference type="Proteomes" id="UP000236165"/>
    </source>
</evidence>
<name>A0AAP8GUT4_BACMY</name>
<evidence type="ECO:0000313" key="1">
    <source>
        <dbReference type="EMBL" id="OSX96936.1"/>
    </source>
</evidence>
<organism evidence="2 4">
    <name type="scientific">Bacillus mycoides</name>
    <dbReference type="NCBI Taxonomy" id="1405"/>
    <lineage>
        <taxon>Bacteria</taxon>
        <taxon>Bacillati</taxon>
        <taxon>Bacillota</taxon>
        <taxon>Bacilli</taxon>
        <taxon>Bacillales</taxon>
        <taxon>Bacillaceae</taxon>
        <taxon>Bacillus</taxon>
        <taxon>Bacillus cereus group</taxon>
    </lineage>
</organism>
<protein>
    <submittedName>
        <fullName evidence="2">Uncharacterized protein</fullName>
    </submittedName>
</protein>
<gene>
    <name evidence="2" type="ORF">BACWE_44150</name>
    <name evidence="1" type="ORF">S3E15_00567</name>
</gene>
<comment type="caution">
    <text evidence="2">The sequence shown here is derived from an EMBL/GenBank/DDBJ whole genome shotgun (WGS) entry which is preliminary data.</text>
</comment>
<reference evidence="2 4" key="1">
    <citation type="submission" date="2016-10" db="EMBL/GenBank/DDBJ databases">
        <title>Genome Sequence of Bacillus weihenstephanensis GM6LP.</title>
        <authorList>
            <person name="Poehlein A."/>
            <person name="Wemheuer F."/>
            <person name="Hollensteiner J."/>
            <person name="Wemheuer B."/>
        </authorList>
    </citation>
    <scope>NUCLEOTIDE SEQUENCE [LARGE SCALE GENOMIC DNA]</scope>
    <source>
        <strain evidence="2 4">GM6LP</strain>
    </source>
</reference>
<dbReference type="Proteomes" id="UP000236165">
    <property type="component" value="Unassembled WGS sequence"/>
</dbReference>
<dbReference type="EMBL" id="MKZQ01000058">
    <property type="protein sequence ID" value="PJN67504.1"/>
    <property type="molecule type" value="Genomic_DNA"/>
</dbReference>
<dbReference type="EMBL" id="MRWU01000001">
    <property type="protein sequence ID" value="OSX96936.1"/>
    <property type="molecule type" value="Genomic_DNA"/>
</dbReference>
<dbReference type="AlphaFoldDB" id="A0AAP8GUT4"/>
<reference evidence="1 3" key="2">
    <citation type="submission" date="2016-12" db="EMBL/GenBank/DDBJ databases">
        <title>Genome Sequences of Twelve Sporeforming Bacillus Species Isolated from Foods.</title>
        <authorList>
            <person name="De Jong A."/>
            <person name="Holsappel S."/>
            <person name="Kuipers O.P."/>
        </authorList>
    </citation>
    <scope>NUCLEOTIDE SEQUENCE [LARGE SCALE GENOMIC DNA]</scope>
    <source>
        <strain evidence="1 3">S3E15</strain>
    </source>
</reference>
<accession>A0AAP8GUT4</accession>
<dbReference type="Proteomes" id="UP000194131">
    <property type="component" value="Unassembled WGS sequence"/>
</dbReference>